<proteinExistence type="predicted"/>
<dbReference type="EMBL" id="UINC01054191">
    <property type="protein sequence ID" value="SVB71596.1"/>
    <property type="molecule type" value="Genomic_DNA"/>
</dbReference>
<feature type="non-terminal residue" evidence="1">
    <location>
        <position position="45"/>
    </location>
</feature>
<protein>
    <submittedName>
        <fullName evidence="1">Uncharacterized protein</fullName>
    </submittedName>
</protein>
<dbReference type="AlphaFoldDB" id="A0A382G8M5"/>
<gene>
    <name evidence="1" type="ORF">METZ01_LOCUS224450</name>
</gene>
<accession>A0A382G8M5</accession>
<reference evidence="1" key="1">
    <citation type="submission" date="2018-05" db="EMBL/GenBank/DDBJ databases">
        <authorList>
            <person name="Lanie J.A."/>
            <person name="Ng W.-L."/>
            <person name="Kazmierczak K.M."/>
            <person name="Andrzejewski T.M."/>
            <person name="Davidsen T.M."/>
            <person name="Wayne K.J."/>
            <person name="Tettelin H."/>
            <person name="Glass J.I."/>
            <person name="Rusch D."/>
            <person name="Podicherti R."/>
            <person name="Tsui H.-C.T."/>
            <person name="Winkler M.E."/>
        </authorList>
    </citation>
    <scope>NUCLEOTIDE SEQUENCE</scope>
</reference>
<organism evidence="1">
    <name type="scientific">marine metagenome</name>
    <dbReference type="NCBI Taxonomy" id="408172"/>
    <lineage>
        <taxon>unclassified sequences</taxon>
        <taxon>metagenomes</taxon>
        <taxon>ecological metagenomes</taxon>
    </lineage>
</organism>
<name>A0A382G8M5_9ZZZZ</name>
<evidence type="ECO:0000313" key="1">
    <source>
        <dbReference type="EMBL" id="SVB71596.1"/>
    </source>
</evidence>
<sequence>MNSSLTIPTITFSPQNHISFLSVNADRIEHFRKRLQDLAEEISND</sequence>